<dbReference type="PANTHER" id="PTHR12729:SF6">
    <property type="entry name" value="TRNA(HIS) GUANYLYLTRANSFERASE-RELATED"/>
    <property type="match status" value="1"/>
</dbReference>
<dbReference type="InterPro" id="IPR025845">
    <property type="entry name" value="Thg1_C_dom"/>
</dbReference>
<dbReference type="Pfam" id="PF04446">
    <property type="entry name" value="Thg1"/>
    <property type="match status" value="1"/>
</dbReference>
<evidence type="ECO:0000256" key="3">
    <source>
        <dbReference type="ARBA" id="ARBA00012511"/>
    </source>
</evidence>
<keyword evidence="8" id="KW-0479">Metal-binding</keyword>
<evidence type="ECO:0000256" key="9">
    <source>
        <dbReference type="ARBA" id="ARBA00022741"/>
    </source>
</evidence>
<feature type="domain" description="Thg1 C-terminal" evidence="17">
    <location>
        <begin position="206"/>
        <end position="322"/>
    </location>
</feature>
<dbReference type="GO" id="GO:0005525">
    <property type="term" value="F:GTP binding"/>
    <property type="evidence" value="ECO:0007669"/>
    <property type="project" value="UniProtKB-KW"/>
</dbReference>
<dbReference type="InterPro" id="IPR007537">
    <property type="entry name" value="tRNAHis_GuaTrfase_Thg1"/>
</dbReference>
<keyword evidence="10" id="KW-0460">Magnesium</keyword>
<evidence type="ECO:0000256" key="6">
    <source>
        <dbReference type="ARBA" id="ARBA00022694"/>
    </source>
</evidence>
<name>A0A8C0HKE1_9AVES</name>
<sequence>MPVNPSLGLFRVRNYCCRFVFGGHGQLQNRAFGRVVGKWYTSVLRVLGEGQQLVYRDRYLCLESVSVWQSPFFGINRAQFSRVVDDTCSRWQLDVWFSHVGFWFSEQHEFKKPNDDRALHLMTKCAQTVMQELEDIAIAYGQSDEYSFVFKKKSRWFKRRASKFVTHVVSQFASSYVFYWKDYFKDQQLMYPPGFDGRIVLYPSNQNLKDYLSWRQADCHINNLYNTVFWMLVQRSGLTPVQAQDRLQGTLAGDKNEILFSEFNINYNNEPLMYRKGTVLIWQKTNEVVTKKIKLPKEAEEKEVEVTRTRTKVVPLHCDIIGDQFWEEYPEILAEDS</sequence>
<keyword evidence="5" id="KW-0808">Transferase</keyword>
<keyword evidence="9" id="KW-0547">Nucleotide-binding</keyword>
<keyword evidence="7" id="KW-0548">Nucleotidyltransferase</keyword>
<evidence type="ECO:0000256" key="2">
    <source>
        <dbReference type="ARBA" id="ARBA00010113"/>
    </source>
</evidence>
<evidence type="ECO:0000256" key="15">
    <source>
        <dbReference type="ARBA" id="ARBA00065710"/>
    </source>
</evidence>
<evidence type="ECO:0000256" key="10">
    <source>
        <dbReference type="ARBA" id="ARBA00022842"/>
    </source>
</evidence>
<evidence type="ECO:0000259" key="17">
    <source>
        <dbReference type="Pfam" id="PF14413"/>
    </source>
</evidence>
<evidence type="ECO:0000256" key="12">
    <source>
        <dbReference type="ARBA" id="ARBA00032480"/>
    </source>
</evidence>
<keyword evidence="11" id="KW-0342">GTP-binding</keyword>
<evidence type="ECO:0000259" key="16">
    <source>
        <dbReference type="Pfam" id="PF04446"/>
    </source>
</evidence>
<evidence type="ECO:0000256" key="11">
    <source>
        <dbReference type="ARBA" id="ARBA00023134"/>
    </source>
</evidence>
<dbReference type="PANTHER" id="PTHR12729">
    <property type="entry name" value="TRNA(HIS) GUANYLYLTRANSFERASE-RELATED"/>
    <property type="match status" value="1"/>
</dbReference>
<dbReference type="InterPro" id="IPR038469">
    <property type="entry name" value="tRNAHis_GuaTrfase_Thg1_sf"/>
</dbReference>
<reference evidence="18" key="1">
    <citation type="submission" date="2025-08" db="UniProtKB">
        <authorList>
            <consortium name="Ensembl"/>
        </authorList>
    </citation>
    <scope>IDENTIFICATION</scope>
</reference>
<evidence type="ECO:0000256" key="4">
    <source>
        <dbReference type="ARBA" id="ARBA00022310"/>
    </source>
</evidence>
<reference evidence="18" key="2">
    <citation type="submission" date="2025-09" db="UniProtKB">
        <authorList>
            <consortium name="Ensembl"/>
        </authorList>
    </citation>
    <scope>IDENTIFICATION</scope>
</reference>
<dbReference type="Gene3D" id="3.30.70.3000">
    <property type="match status" value="1"/>
</dbReference>
<evidence type="ECO:0000256" key="7">
    <source>
        <dbReference type="ARBA" id="ARBA00022695"/>
    </source>
</evidence>
<keyword evidence="19" id="KW-1185">Reference proteome</keyword>
<dbReference type="EC" id="2.7.7.79" evidence="3"/>
<proteinExistence type="inferred from homology"/>
<evidence type="ECO:0000256" key="14">
    <source>
        <dbReference type="ARBA" id="ARBA00058346"/>
    </source>
</evidence>
<evidence type="ECO:0000313" key="18">
    <source>
        <dbReference type="Ensembl" id="ENSBJAP00000010494.1"/>
    </source>
</evidence>
<dbReference type="Proteomes" id="UP000694555">
    <property type="component" value="Unplaced"/>
</dbReference>
<dbReference type="FunFam" id="3.30.70.3000:FF:000001">
    <property type="entry name" value="tRNA(His) guanylyltransferase"/>
    <property type="match status" value="1"/>
</dbReference>
<dbReference type="GO" id="GO:0006400">
    <property type="term" value="P:tRNA modification"/>
    <property type="evidence" value="ECO:0007669"/>
    <property type="project" value="InterPro"/>
</dbReference>
<evidence type="ECO:0000313" key="19">
    <source>
        <dbReference type="Proteomes" id="UP000694555"/>
    </source>
</evidence>
<evidence type="ECO:0000256" key="5">
    <source>
        <dbReference type="ARBA" id="ARBA00022679"/>
    </source>
</evidence>
<keyword evidence="6" id="KW-0819">tRNA processing</keyword>
<organism evidence="18 19">
    <name type="scientific">Buteo japonicus</name>
    <dbReference type="NCBI Taxonomy" id="224669"/>
    <lineage>
        <taxon>Eukaryota</taxon>
        <taxon>Metazoa</taxon>
        <taxon>Chordata</taxon>
        <taxon>Craniata</taxon>
        <taxon>Vertebrata</taxon>
        <taxon>Euteleostomi</taxon>
        <taxon>Archelosauria</taxon>
        <taxon>Archosauria</taxon>
        <taxon>Dinosauria</taxon>
        <taxon>Saurischia</taxon>
        <taxon>Theropoda</taxon>
        <taxon>Coelurosauria</taxon>
        <taxon>Aves</taxon>
        <taxon>Neognathae</taxon>
        <taxon>Neoaves</taxon>
        <taxon>Telluraves</taxon>
        <taxon>Accipitrimorphae</taxon>
        <taxon>Accipitriformes</taxon>
        <taxon>Accipitridae</taxon>
        <taxon>Accipitrinae</taxon>
        <taxon>Buteo</taxon>
    </lineage>
</organism>
<comment type="catalytic activity">
    <reaction evidence="13">
        <text>a 5'-end ribonucleotide-tRNA(His) + GTP + ATP + H2O = a 5'-end phospho-guanosine-ribonucleotide-tRNA(His) + AMP + 2 diphosphate + H(+)</text>
        <dbReference type="Rhea" id="RHEA:54564"/>
        <dbReference type="Rhea" id="RHEA-COMP:14193"/>
        <dbReference type="Rhea" id="RHEA-COMP:14917"/>
        <dbReference type="ChEBI" id="CHEBI:15377"/>
        <dbReference type="ChEBI" id="CHEBI:15378"/>
        <dbReference type="ChEBI" id="CHEBI:30616"/>
        <dbReference type="ChEBI" id="CHEBI:33019"/>
        <dbReference type="ChEBI" id="CHEBI:37565"/>
        <dbReference type="ChEBI" id="CHEBI:138282"/>
        <dbReference type="ChEBI" id="CHEBI:141847"/>
        <dbReference type="ChEBI" id="CHEBI:456215"/>
        <dbReference type="EC" id="2.7.7.79"/>
    </reaction>
</comment>
<dbReference type="InterPro" id="IPR024956">
    <property type="entry name" value="tRNAHis_GuaTrfase_cat"/>
</dbReference>
<evidence type="ECO:0000256" key="13">
    <source>
        <dbReference type="ARBA" id="ARBA00047281"/>
    </source>
</evidence>
<dbReference type="Ensembl" id="ENSBJAT00000010792.1">
    <property type="protein sequence ID" value="ENSBJAP00000010494.1"/>
    <property type="gene ID" value="ENSBJAG00000007148.1"/>
</dbReference>
<evidence type="ECO:0000256" key="8">
    <source>
        <dbReference type="ARBA" id="ARBA00022723"/>
    </source>
</evidence>
<evidence type="ECO:0000256" key="1">
    <source>
        <dbReference type="ARBA" id="ARBA00001946"/>
    </source>
</evidence>
<comment type="cofactor">
    <cofactor evidence="1">
        <name>Mg(2+)</name>
        <dbReference type="ChEBI" id="CHEBI:18420"/>
    </cofactor>
</comment>
<feature type="domain" description="tRNAHis guanylyltransferase catalytic" evidence="16">
    <location>
        <begin position="104"/>
        <end position="203"/>
    </location>
</feature>
<dbReference type="Pfam" id="PF14413">
    <property type="entry name" value="Thg1C"/>
    <property type="match status" value="1"/>
</dbReference>
<comment type="subunit">
    <text evidence="15">Homotetramer. Interacts with MFN1 and MFN2; functions as a guanyl-nucleotide exchange factor/GEF for MFN2 and also probably MFN1.</text>
</comment>
<comment type="function">
    <text evidence="14">Adds a GMP to the 5'-end of tRNA(His) after transcription and RNase P cleavage. This step is essential for proper recognition of the tRNA and for the fidelity of protein synthesis. Also functions as a guanyl-nucleotide exchange factor/GEF for the MFN1 and MFN2 mitofusins thereby regulating mitochondrial fusion. By regulating both mitochondrial dynamics and bioenergetic function, it contributes to cell survival following oxidative stress.</text>
</comment>
<dbReference type="AlphaFoldDB" id="A0A8C0HKE1"/>
<comment type="similarity">
    <text evidence="2">Belongs to the tRNA(His) guanylyltransferase family.</text>
</comment>
<dbReference type="GO" id="GO:0000287">
    <property type="term" value="F:magnesium ion binding"/>
    <property type="evidence" value="ECO:0007669"/>
    <property type="project" value="InterPro"/>
</dbReference>
<accession>A0A8C0HKE1</accession>
<protein>
    <recommendedName>
        <fullName evidence="4">Probable tRNA(His) guanylyltransferase</fullName>
        <ecNumber evidence="3">2.7.7.79</ecNumber>
    </recommendedName>
    <alternativeName>
        <fullName evidence="12">tRNA-histidine guanylyltransferase</fullName>
    </alternativeName>
</protein>
<dbReference type="GO" id="GO:0008193">
    <property type="term" value="F:tRNA guanylyltransferase activity"/>
    <property type="evidence" value="ECO:0007669"/>
    <property type="project" value="UniProtKB-EC"/>
</dbReference>